<proteinExistence type="predicted"/>
<accession>A0A1A8IYE0</accession>
<sequence>PPGVGHHERSDDLAPFSRTAQCRPPKAGRQHGAIPEAPLLHARLRPPHGEGQRAVPRPHCSRAHPADV</sequence>
<dbReference type="AlphaFoldDB" id="A0A1A8IYE0"/>
<evidence type="ECO:0000313" key="2">
    <source>
        <dbReference type="EMBL" id="SBR01518.1"/>
    </source>
</evidence>
<reference evidence="2" key="2">
    <citation type="submission" date="2016-06" db="EMBL/GenBank/DDBJ databases">
        <title>The genome of a short-lived fish provides insights into sex chromosome evolution and the genetic control of aging.</title>
        <authorList>
            <person name="Reichwald K."/>
            <person name="Felder M."/>
            <person name="Petzold A."/>
            <person name="Koch P."/>
            <person name="Groth M."/>
            <person name="Platzer M."/>
        </authorList>
    </citation>
    <scope>NUCLEOTIDE SEQUENCE</scope>
    <source>
        <tissue evidence="2">Brain</tissue>
    </source>
</reference>
<feature type="non-terminal residue" evidence="2">
    <location>
        <position position="1"/>
    </location>
</feature>
<name>A0A1A8IYE0_NOTKU</name>
<organism evidence="2">
    <name type="scientific">Nothobranchius kuhntae</name>
    <name type="common">Beira killifish</name>
    <dbReference type="NCBI Taxonomy" id="321403"/>
    <lineage>
        <taxon>Eukaryota</taxon>
        <taxon>Metazoa</taxon>
        <taxon>Chordata</taxon>
        <taxon>Craniata</taxon>
        <taxon>Vertebrata</taxon>
        <taxon>Euteleostomi</taxon>
        <taxon>Actinopterygii</taxon>
        <taxon>Neopterygii</taxon>
        <taxon>Teleostei</taxon>
        <taxon>Neoteleostei</taxon>
        <taxon>Acanthomorphata</taxon>
        <taxon>Ovalentaria</taxon>
        <taxon>Atherinomorphae</taxon>
        <taxon>Cyprinodontiformes</taxon>
        <taxon>Nothobranchiidae</taxon>
        <taxon>Nothobranchius</taxon>
    </lineage>
</organism>
<feature type="compositionally biased region" description="Basic and acidic residues" evidence="1">
    <location>
        <begin position="1"/>
        <end position="12"/>
    </location>
</feature>
<gene>
    <name evidence="2" type="primary">TUBB6</name>
</gene>
<evidence type="ECO:0000256" key="1">
    <source>
        <dbReference type="SAM" id="MobiDB-lite"/>
    </source>
</evidence>
<protein>
    <submittedName>
        <fullName evidence="2">Tubulin, beta 6 class V</fullName>
    </submittedName>
</protein>
<reference evidence="2" key="1">
    <citation type="submission" date="2016-05" db="EMBL/GenBank/DDBJ databases">
        <authorList>
            <person name="Lavstsen T."/>
            <person name="Jespersen J.S."/>
        </authorList>
    </citation>
    <scope>NUCLEOTIDE SEQUENCE</scope>
    <source>
        <tissue evidence="2">Brain</tissue>
    </source>
</reference>
<dbReference type="EMBL" id="HAED01015073">
    <property type="protein sequence ID" value="SBR01518.1"/>
    <property type="molecule type" value="Transcribed_RNA"/>
</dbReference>
<feature type="region of interest" description="Disordered" evidence="1">
    <location>
        <begin position="1"/>
        <end position="68"/>
    </location>
</feature>